<reference evidence="1" key="2">
    <citation type="journal article" date="2015" name="Fish Shellfish Immunol.">
        <title>Early steps in the European eel (Anguilla anguilla)-Vibrio vulnificus interaction in the gills: Role of the RtxA13 toxin.</title>
        <authorList>
            <person name="Callol A."/>
            <person name="Pajuelo D."/>
            <person name="Ebbesson L."/>
            <person name="Teles M."/>
            <person name="MacKenzie S."/>
            <person name="Amaro C."/>
        </authorList>
    </citation>
    <scope>NUCLEOTIDE SEQUENCE</scope>
</reference>
<sequence>MVVLTHHGMLKLVSTF</sequence>
<accession>A0A0E9RLP0</accession>
<dbReference type="EMBL" id="GBXM01079334">
    <property type="protein sequence ID" value="JAH29243.1"/>
    <property type="molecule type" value="Transcribed_RNA"/>
</dbReference>
<proteinExistence type="predicted"/>
<evidence type="ECO:0000313" key="1">
    <source>
        <dbReference type="EMBL" id="JAH29243.1"/>
    </source>
</evidence>
<reference evidence="1" key="1">
    <citation type="submission" date="2014-11" db="EMBL/GenBank/DDBJ databases">
        <authorList>
            <person name="Amaro Gonzalez C."/>
        </authorList>
    </citation>
    <scope>NUCLEOTIDE SEQUENCE</scope>
</reference>
<protein>
    <submittedName>
        <fullName evidence="1">Uncharacterized protein</fullName>
    </submittedName>
</protein>
<dbReference type="AlphaFoldDB" id="A0A0E9RLP0"/>
<name>A0A0E9RLP0_ANGAN</name>
<organism evidence="1">
    <name type="scientific">Anguilla anguilla</name>
    <name type="common">European freshwater eel</name>
    <name type="synonym">Muraena anguilla</name>
    <dbReference type="NCBI Taxonomy" id="7936"/>
    <lineage>
        <taxon>Eukaryota</taxon>
        <taxon>Metazoa</taxon>
        <taxon>Chordata</taxon>
        <taxon>Craniata</taxon>
        <taxon>Vertebrata</taxon>
        <taxon>Euteleostomi</taxon>
        <taxon>Actinopterygii</taxon>
        <taxon>Neopterygii</taxon>
        <taxon>Teleostei</taxon>
        <taxon>Anguilliformes</taxon>
        <taxon>Anguillidae</taxon>
        <taxon>Anguilla</taxon>
    </lineage>
</organism>